<dbReference type="SUPFAM" id="SSF51905">
    <property type="entry name" value="FAD/NAD(P)-binding domain"/>
    <property type="match status" value="2"/>
</dbReference>
<feature type="domain" description="Reductase C-terminal" evidence="6">
    <location>
        <begin position="322"/>
        <end position="406"/>
    </location>
</feature>
<keyword evidence="3" id="KW-0274">FAD</keyword>
<dbReference type="RefSeq" id="WP_083255681.1">
    <property type="nucleotide sequence ID" value="NZ_MCRJ01000056.1"/>
</dbReference>
<keyword evidence="8" id="KW-1185">Reference proteome</keyword>
<evidence type="ECO:0000256" key="2">
    <source>
        <dbReference type="ARBA" id="ARBA00022630"/>
    </source>
</evidence>
<evidence type="ECO:0000313" key="7">
    <source>
        <dbReference type="EMBL" id="ODN70267.1"/>
    </source>
</evidence>
<organism evidence="7 8">
    <name type="scientific">Methylobrevis pamukkalensis</name>
    <dbReference type="NCBI Taxonomy" id="1439726"/>
    <lineage>
        <taxon>Bacteria</taxon>
        <taxon>Pseudomonadati</taxon>
        <taxon>Pseudomonadota</taxon>
        <taxon>Alphaproteobacteria</taxon>
        <taxon>Hyphomicrobiales</taxon>
        <taxon>Pleomorphomonadaceae</taxon>
        <taxon>Methylobrevis</taxon>
    </lineage>
</organism>
<dbReference type="PRINTS" id="PR00368">
    <property type="entry name" value="FADPNR"/>
</dbReference>
<dbReference type="Proteomes" id="UP000094622">
    <property type="component" value="Unassembled WGS sequence"/>
</dbReference>
<dbReference type="EC" id="1.18.1.-" evidence="7"/>
<dbReference type="GO" id="GO:0005737">
    <property type="term" value="C:cytoplasm"/>
    <property type="evidence" value="ECO:0007669"/>
    <property type="project" value="TreeGrafter"/>
</dbReference>
<dbReference type="InterPro" id="IPR050446">
    <property type="entry name" value="FAD-oxidoreductase/Apoptosis"/>
</dbReference>
<dbReference type="OrthoDB" id="7809559at2"/>
<evidence type="ECO:0000313" key="8">
    <source>
        <dbReference type="Proteomes" id="UP000094622"/>
    </source>
</evidence>
<dbReference type="Pfam" id="PF07992">
    <property type="entry name" value="Pyr_redox_2"/>
    <property type="match status" value="1"/>
</dbReference>
<evidence type="ECO:0000256" key="4">
    <source>
        <dbReference type="ARBA" id="ARBA00023002"/>
    </source>
</evidence>
<evidence type="ECO:0000256" key="1">
    <source>
        <dbReference type="ARBA" id="ARBA00001974"/>
    </source>
</evidence>
<name>A0A1E3H1S9_9HYPH</name>
<protein>
    <submittedName>
        <fullName evidence="7">Rhodocoxin reductase</fullName>
        <ecNumber evidence="7">1.18.1.-</ecNumber>
    </submittedName>
</protein>
<keyword evidence="4 7" id="KW-0560">Oxidoreductase</keyword>
<dbReference type="InterPro" id="IPR023753">
    <property type="entry name" value="FAD/NAD-binding_dom"/>
</dbReference>
<gene>
    <name evidence="7" type="primary">thcD</name>
    <name evidence="7" type="ORF">A6302_02420</name>
</gene>
<comment type="cofactor">
    <cofactor evidence="1">
        <name>FAD</name>
        <dbReference type="ChEBI" id="CHEBI:57692"/>
    </cofactor>
</comment>
<comment type="caution">
    <text evidence="7">The sequence shown here is derived from an EMBL/GenBank/DDBJ whole genome shotgun (WGS) entry which is preliminary data.</text>
</comment>
<reference evidence="7 8" key="1">
    <citation type="submission" date="2016-07" db="EMBL/GenBank/DDBJ databases">
        <title>Draft Genome Sequence of Methylobrevis pamukkalensis PK2.</title>
        <authorList>
            <person name="Vasilenko O.V."/>
            <person name="Doronina N.V."/>
            <person name="Shmareva M.N."/>
            <person name="Tarlachkov S.V."/>
            <person name="Mustakhimov I."/>
            <person name="Trotsenko Y.A."/>
        </authorList>
    </citation>
    <scope>NUCLEOTIDE SEQUENCE [LARGE SCALE GENOMIC DNA]</scope>
    <source>
        <strain evidence="7 8">PK2</strain>
    </source>
</reference>
<dbReference type="EMBL" id="MCRJ01000056">
    <property type="protein sequence ID" value="ODN70267.1"/>
    <property type="molecule type" value="Genomic_DNA"/>
</dbReference>
<dbReference type="GO" id="GO:0016651">
    <property type="term" value="F:oxidoreductase activity, acting on NAD(P)H"/>
    <property type="evidence" value="ECO:0007669"/>
    <property type="project" value="TreeGrafter"/>
</dbReference>
<evidence type="ECO:0000259" key="5">
    <source>
        <dbReference type="Pfam" id="PF07992"/>
    </source>
</evidence>
<feature type="domain" description="FAD/NAD(P)-binding" evidence="5">
    <location>
        <begin position="5"/>
        <end position="303"/>
    </location>
</feature>
<dbReference type="InterPro" id="IPR036188">
    <property type="entry name" value="FAD/NAD-bd_sf"/>
</dbReference>
<evidence type="ECO:0000256" key="3">
    <source>
        <dbReference type="ARBA" id="ARBA00022827"/>
    </source>
</evidence>
<dbReference type="PRINTS" id="PR00411">
    <property type="entry name" value="PNDRDTASEI"/>
</dbReference>
<dbReference type="SUPFAM" id="SSF55424">
    <property type="entry name" value="FAD/NAD-linked reductases, dimerisation (C-terminal) domain"/>
    <property type="match status" value="1"/>
</dbReference>
<dbReference type="Gene3D" id="3.50.50.60">
    <property type="entry name" value="FAD/NAD(P)-binding domain"/>
    <property type="match status" value="2"/>
</dbReference>
<sequence>MSSGNVVIVGAGHAGVQVAASLRDEGFQGPIRLLSGEADLPYQRPPLSKAYLKGETGAEGLLLRAGAFYAAKDIDLRLGTTALAIDREARELVLAGGERLGYDHLVLATGTRARPFDVPGRALAGVLTLYTLGDAARLKTEVEAATAIVVVGAGFIGLELTAAAVAAGKSVTVIELGARPLGRAVSSEISTFYHGAHDRSGARLLFGAGVAALEGTDGRVEAVVLADGTRVPADLVLVGIGVLAEDRLAHAAGLPCDNGIMVDEFLLTADPAISAIGDCAAFPSPHVGTRLRLESVQNAVDQARCVARRLAGHPEPYVALPWFWSDQGPHKLQIAGLSHGCDRWTMRGDPAEGAFTVFGFRGDSLAVVETVNRPADHMVARKLISAGIRLTPEEAADPAVDLKALLKARSAGGPA</sequence>
<dbReference type="Gene3D" id="3.30.390.30">
    <property type="match status" value="1"/>
</dbReference>
<dbReference type="PANTHER" id="PTHR43557">
    <property type="entry name" value="APOPTOSIS-INDUCING FACTOR 1"/>
    <property type="match status" value="1"/>
</dbReference>
<dbReference type="Pfam" id="PF14759">
    <property type="entry name" value="Reductase_C"/>
    <property type="match status" value="1"/>
</dbReference>
<dbReference type="InterPro" id="IPR016156">
    <property type="entry name" value="FAD/NAD-linked_Rdtase_dimer_sf"/>
</dbReference>
<evidence type="ECO:0000259" key="6">
    <source>
        <dbReference type="Pfam" id="PF14759"/>
    </source>
</evidence>
<dbReference type="AlphaFoldDB" id="A0A1E3H1S9"/>
<dbReference type="InterPro" id="IPR028202">
    <property type="entry name" value="Reductase_C"/>
</dbReference>
<accession>A0A1E3H1S9</accession>
<dbReference type="PATRIC" id="fig|1439726.3.peg.2546"/>
<proteinExistence type="predicted"/>
<dbReference type="PANTHER" id="PTHR43557:SF2">
    <property type="entry name" value="RIESKE DOMAIN-CONTAINING PROTEIN-RELATED"/>
    <property type="match status" value="1"/>
</dbReference>
<keyword evidence="2" id="KW-0285">Flavoprotein</keyword>